<evidence type="ECO:0008006" key="3">
    <source>
        <dbReference type="Google" id="ProtNLM"/>
    </source>
</evidence>
<sequence>MQHVLGILSIPFPFIGGSRRHGTTALAPRTAQNVLNYDLWYKIATYLSVEDARTLSTVSRECHAAAVRHSLSFVKPTDKAQLQKLCSSLSNAVYYPSSLLHELQIGREALGALSYSTVWVPHHFDTASPIPGGLADLLGRTVNLQVLSLHCAEGLIEANPSVGDALARLEWLDCLELMDIGEKTFAVTMRMASRPTQFTLSYETRKSSASDLLTLTQLPLLGRVRTLGLHGFVFNNAPVNANLTGADLIRPWPAVQDLRLSFCAWLPFYQLFPNLRNLSMLRVCGMPKTDMDFVRWPSTVPLEHVVADQHNVRCIMGTPVRWLDIQTYFTDSDATLRAIHETTPVVLSMLCTEFEMHHSEFWEGLVATATLPRSRLRYLMLTLKCVQADALRWLTWPRSSQRPAYSASASSSST</sequence>
<keyword evidence="2" id="KW-1185">Reference proteome</keyword>
<comment type="caution">
    <text evidence="1">The sequence shown here is derived from an EMBL/GenBank/DDBJ whole genome shotgun (WGS) entry which is preliminary data.</text>
</comment>
<organism evidence="1 2">
    <name type="scientific">Rhodofomes roseus</name>
    <dbReference type="NCBI Taxonomy" id="34475"/>
    <lineage>
        <taxon>Eukaryota</taxon>
        <taxon>Fungi</taxon>
        <taxon>Dikarya</taxon>
        <taxon>Basidiomycota</taxon>
        <taxon>Agaricomycotina</taxon>
        <taxon>Agaricomycetes</taxon>
        <taxon>Polyporales</taxon>
        <taxon>Rhodofomes</taxon>
    </lineage>
</organism>
<evidence type="ECO:0000313" key="1">
    <source>
        <dbReference type="EMBL" id="KAH9840567.1"/>
    </source>
</evidence>
<dbReference type="Proteomes" id="UP000814176">
    <property type="component" value="Unassembled WGS sequence"/>
</dbReference>
<proteinExistence type="predicted"/>
<dbReference type="RefSeq" id="XP_047782033.1">
    <property type="nucleotide sequence ID" value="XM_047918403.1"/>
</dbReference>
<evidence type="ECO:0000313" key="2">
    <source>
        <dbReference type="Proteomes" id="UP000814176"/>
    </source>
</evidence>
<name>A0ABQ8KQB0_9APHY</name>
<accession>A0ABQ8KQB0</accession>
<dbReference type="GeneID" id="71999135"/>
<reference evidence="1 2" key="1">
    <citation type="journal article" date="2021" name="Environ. Microbiol.">
        <title>Gene family expansions and transcriptome signatures uncover fungal adaptations to wood decay.</title>
        <authorList>
            <person name="Hage H."/>
            <person name="Miyauchi S."/>
            <person name="Viragh M."/>
            <person name="Drula E."/>
            <person name="Min B."/>
            <person name="Chaduli D."/>
            <person name="Navarro D."/>
            <person name="Favel A."/>
            <person name="Norest M."/>
            <person name="Lesage-Meessen L."/>
            <person name="Balint B."/>
            <person name="Merenyi Z."/>
            <person name="de Eugenio L."/>
            <person name="Morin E."/>
            <person name="Martinez A.T."/>
            <person name="Baldrian P."/>
            <person name="Stursova M."/>
            <person name="Martinez M.J."/>
            <person name="Novotny C."/>
            <person name="Magnuson J.K."/>
            <person name="Spatafora J.W."/>
            <person name="Maurice S."/>
            <person name="Pangilinan J."/>
            <person name="Andreopoulos W."/>
            <person name="LaButti K."/>
            <person name="Hundley H."/>
            <person name="Na H."/>
            <person name="Kuo A."/>
            <person name="Barry K."/>
            <person name="Lipzen A."/>
            <person name="Henrissat B."/>
            <person name="Riley R."/>
            <person name="Ahrendt S."/>
            <person name="Nagy L.G."/>
            <person name="Grigoriev I.V."/>
            <person name="Martin F."/>
            <person name="Rosso M.N."/>
        </authorList>
    </citation>
    <scope>NUCLEOTIDE SEQUENCE [LARGE SCALE GENOMIC DNA]</scope>
    <source>
        <strain evidence="1 2">CIRM-BRFM 1785</strain>
    </source>
</reference>
<protein>
    <recommendedName>
        <fullName evidence="3">F-box domain-containing protein</fullName>
    </recommendedName>
</protein>
<gene>
    <name evidence="1" type="ORF">C8Q71DRAFT_413643</name>
</gene>
<dbReference type="EMBL" id="JADCUA010000004">
    <property type="protein sequence ID" value="KAH9840567.1"/>
    <property type="molecule type" value="Genomic_DNA"/>
</dbReference>